<gene>
    <name evidence="8" type="ORF">FRX97_11235</name>
</gene>
<dbReference type="PANTHER" id="PTHR42878:SF15">
    <property type="entry name" value="BACTERIOPHYTOCHROME"/>
    <property type="match status" value="1"/>
</dbReference>
<dbReference type="PROSITE" id="PS50109">
    <property type="entry name" value="HIS_KIN"/>
    <property type="match status" value="1"/>
</dbReference>
<dbReference type="Pfam" id="PF08448">
    <property type="entry name" value="PAS_4"/>
    <property type="match status" value="1"/>
</dbReference>
<evidence type="ECO:0000313" key="9">
    <source>
        <dbReference type="Proteomes" id="UP000321168"/>
    </source>
</evidence>
<dbReference type="InterPro" id="IPR003661">
    <property type="entry name" value="HisK_dim/P_dom"/>
</dbReference>
<dbReference type="InterPro" id="IPR050351">
    <property type="entry name" value="BphY/WalK/GraS-like"/>
</dbReference>
<comment type="caution">
    <text evidence="8">The sequence shown here is derived from an EMBL/GenBank/DDBJ whole genome shotgun (WGS) entry which is preliminary data.</text>
</comment>
<dbReference type="GO" id="GO:0007234">
    <property type="term" value="P:osmosensory signaling via phosphorelay pathway"/>
    <property type="evidence" value="ECO:0007669"/>
    <property type="project" value="TreeGrafter"/>
</dbReference>
<dbReference type="AlphaFoldDB" id="A0A5C6USX1"/>
<sequence length="364" mass="41197">MPPFLPAELSFSILENLPVGIFILKLEDLKSKEFRNIYVNPANSKIVGIDFQPFVGKTLRESFPDSYKHGLPDAYIKALQTGETVIIGEMDYGDDKVERKTWYLEAVPIDHEHVMLTTENITELSVAKRLLEQRSQKLEHKNKEMEQFTYMVSHDLKSPMNSVIGWINLLKEEGEEMSPLVQQAFNAVDTSVHRMKRLVEDILDYALIGTSKKEKSQVNLTLICKAIVEDLKERMEISHAQVVFDELPVVEGFETELRQLLQNLIHNAIKFTGAGVDPLVKLENHSTSDFHIISIADNGIGIAKEDQEKIFGVFNRLNLETEYSGSGIGLANCKKIVDLHNGTLWVDSELGKGSVFHIKIPKNH</sequence>
<dbReference type="InterPro" id="IPR013656">
    <property type="entry name" value="PAS_4"/>
</dbReference>
<feature type="coiled-coil region" evidence="6">
    <location>
        <begin position="121"/>
        <end position="148"/>
    </location>
</feature>
<dbReference type="InterPro" id="IPR004358">
    <property type="entry name" value="Sig_transdc_His_kin-like_C"/>
</dbReference>
<evidence type="ECO:0000256" key="4">
    <source>
        <dbReference type="ARBA" id="ARBA00022679"/>
    </source>
</evidence>
<dbReference type="Pfam" id="PF02518">
    <property type="entry name" value="HATPase_c"/>
    <property type="match status" value="1"/>
</dbReference>
<dbReference type="EMBL" id="VORB01000011">
    <property type="protein sequence ID" value="TXC76079.1"/>
    <property type="molecule type" value="Genomic_DNA"/>
</dbReference>
<feature type="domain" description="Histidine kinase" evidence="7">
    <location>
        <begin position="151"/>
        <end position="364"/>
    </location>
</feature>
<dbReference type="InterPro" id="IPR035965">
    <property type="entry name" value="PAS-like_dom_sf"/>
</dbReference>
<evidence type="ECO:0000256" key="5">
    <source>
        <dbReference type="ARBA" id="ARBA00022777"/>
    </source>
</evidence>
<dbReference type="SUPFAM" id="SSF55785">
    <property type="entry name" value="PYP-like sensor domain (PAS domain)"/>
    <property type="match status" value="1"/>
</dbReference>
<dbReference type="SMART" id="SM00388">
    <property type="entry name" value="HisKA"/>
    <property type="match status" value="1"/>
</dbReference>
<dbReference type="InterPro" id="IPR005467">
    <property type="entry name" value="His_kinase_dom"/>
</dbReference>
<reference evidence="8 9" key="1">
    <citation type="submission" date="2019-08" db="EMBL/GenBank/DDBJ databases">
        <title>Genome of Luteibaculum oceani JCM 18817.</title>
        <authorList>
            <person name="Bowman J.P."/>
        </authorList>
    </citation>
    <scope>NUCLEOTIDE SEQUENCE [LARGE SCALE GENOMIC DNA]</scope>
    <source>
        <strain evidence="8 9">JCM 18817</strain>
    </source>
</reference>
<dbReference type="InterPro" id="IPR036890">
    <property type="entry name" value="HATPase_C_sf"/>
</dbReference>
<dbReference type="GO" id="GO:0000155">
    <property type="term" value="F:phosphorelay sensor kinase activity"/>
    <property type="evidence" value="ECO:0007669"/>
    <property type="project" value="InterPro"/>
</dbReference>
<evidence type="ECO:0000313" key="8">
    <source>
        <dbReference type="EMBL" id="TXC76079.1"/>
    </source>
</evidence>
<dbReference type="EC" id="2.7.13.3" evidence="2"/>
<keyword evidence="5" id="KW-0418">Kinase</keyword>
<keyword evidence="4" id="KW-0808">Transferase</keyword>
<dbReference type="PRINTS" id="PR00344">
    <property type="entry name" value="BCTRLSENSOR"/>
</dbReference>
<dbReference type="SUPFAM" id="SSF47384">
    <property type="entry name" value="Homodimeric domain of signal transducing histidine kinase"/>
    <property type="match status" value="1"/>
</dbReference>
<dbReference type="Pfam" id="PF00512">
    <property type="entry name" value="HisKA"/>
    <property type="match status" value="1"/>
</dbReference>
<dbReference type="Proteomes" id="UP000321168">
    <property type="component" value="Unassembled WGS sequence"/>
</dbReference>
<keyword evidence="3" id="KW-0597">Phosphoprotein</keyword>
<evidence type="ECO:0000259" key="7">
    <source>
        <dbReference type="PROSITE" id="PS50109"/>
    </source>
</evidence>
<dbReference type="FunFam" id="3.30.565.10:FF:000006">
    <property type="entry name" value="Sensor histidine kinase WalK"/>
    <property type="match status" value="1"/>
</dbReference>
<accession>A0A5C6USX1</accession>
<dbReference type="Gene3D" id="3.30.565.10">
    <property type="entry name" value="Histidine kinase-like ATPase, C-terminal domain"/>
    <property type="match status" value="1"/>
</dbReference>
<dbReference type="OrthoDB" id="9781208at2"/>
<dbReference type="InterPro" id="IPR003594">
    <property type="entry name" value="HATPase_dom"/>
</dbReference>
<dbReference type="Gene3D" id="1.10.287.130">
    <property type="match status" value="1"/>
</dbReference>
<dbReference type="GO" id="GO:0030295">
    <property type="term" value="F:protein kinase activator activity"/>
    <property type="evidence" value="ECO:0007669"/>
    <property type="project" value="TreeGrafter"/>
</dbReference>
<dbReference type="CDD" id="cd00082">
    <property type="entry name" value="HisKA"/>
    <property type="match status" value="1"/>
</dbReference>
<keyword evidence="9" id="KW-1185">Reference proteome</keyword>
<comment type="catalytic activity">
    <reaction evidence="1">
        <text>ATP + protein L-histidine = ADP + protein N-phospho-L-histidine.</text>
        <dbReference type="EC" id="2.7.13.3"/>
    </reaction>
</comment>
<dbReference type="PANTHER" id="PTHR42878">
    <property type="entry name" value="TWO-COMPONENT HISTIDINE KINASE"/>
    <property type="match status" value="1"/>
</dbReference>
<organism evidence="8 9">
    <name type="scientific">Luteibaculum oceani</name>
    <dbReference type="NCBI Taxonomy" id="1294296"/>
    <lineage>
        <taxon>Bacteria</taxon>
        <taxon>Pseudomonadati</taxon>
        <taxon>Bacteroidota</taxon>
        <taxon>Flavobacteriia</taxon>
        <taxon>Flavobacteriales</taxon>
        <taxon>Luteibaculaceae</taxon>
        <taxon>Luteibaculum</taxon>
    </lineage>
</organism>
<dbReference type="SUPFAM" id="SSF55874">
    <property type="entry name" value="ATPase domain of HSP90 chaperone/DNA topoisomerase II/histidine kinase"/>
    <property type="match status" value="1"/>
</dbReference>
<dbReference type="Gene3D" id="3.30.450.20">
    <property type="entry name" value="PAS domain"/>
    <property type="match status" value="1"/>
</dbReference>
<name>A0A5C6USX1_9FLAO</name>
<protein>
    <recommendedName>
        <fullName evidence="2">histidine kinase</fullName>
        <ecNumber evidence="2">2.7.13.3</ecNumber>
    </recommendedName>
</protein>
<proteinExistence type="predicted"/>
<dbReference type="SMART" id="SM00387">
    <property type="entry name" value="HATPase_c"/>
    <property type="match status" value="1"/>
</dbReference>
<evidence type="ECO:0000256" key="6">
    <source>
        <dbReference type="SAM" id="Coils"/>
    </source>
</evidence>
<dbReference type="InterPro" id="IPR036097">
    <property type="entry name" value="HisK_dim/P_sf"/>
</dbReference>
<keyword evidence="6" id="KW-0175">Coiled coil</keyword>
<evidence type="ECO:0000256" key="2">
    <source>
        <dbReference type="ARBA" id="ARBA00012438"/>
    </source>
</evidence>
<dbReference type="GO" id="GO:0000156">
    <property type="term" value="F:phosphorelay response regulator activity"/>
    <property type="evidence" value="ECO:0007669"/>
    <property type="project" value="TreeGrafter"/>
</dbReference>
<evidence type="ECO:0000256" key="3">
    <source>
        <dbReference type="ARBA" id="ARBA00022553"/>
    </source>
</evidence>
<dbReference type="RefSeq" id="WP_147015317.1">
    <property type="nucleotide sequence ID" value="NZ_VORB01000011.1"/>
</dbReference>
<evidence type="ECO:0000256" key="1">
    <source>
        <dbReference type="ARBA" id="ARBA00000085"/>
    </source>
</evidence>